<evidence type="ECO:0000313" key="1">
    <source>
        <dbReference type="EMBL" id="KAI1694695.1"/>
    </source>
</evidence>
<dbReference type="Proteomes" id="UP001201812">
    <property type="component" value="Unassembled WGS sequence"/>
</dbReference>
<sequence>MSEGLFSTARNVFTYQRMSLKPPKLIQIDNYRLRDKRADAKGEIKQCIDGQQVLIQFDSKSGVIFDEVKQVDVEQNGKSGRSVVV</sequence>
<keyword evidence="2" id="KW-1185">Reference proteome</keyword>
<evidence type="ECO:0000313" key="2">
    <source>
        <dbReference type="Proteomes" id="UP001201812"/>
    </source>
</evidence>
<dbReference type="AlphaFoldDB" id="A0AAD4MHZ9"/>
<comment type="caution">
    <text evidence="1">The sequence shown here is derived from an EMBL/GenBank/DDBJ whole genome shotgun (WGS) entry which is preliminary data.</text>
</comment>
<dbReference type="EMBL" id="JAKKPZ010000479">
    <property type="protein sequence ID" value="KAI1694695.1"/>
    <property type="molecule type" value="Genomic_DNA"/>
</dbReference>
<accession>A0AAD4MHZ9</accession>
<reference evidence="1" key="1">
    <citation type="submission" date="2022-01" db="EMBL/GenBank/DDBJ databases">
        <title>Genome Sequence Resource for Two Populations of Ditylenchus destructor, the Migratory Endoparasitic Phytonematode.</title>
        <authorList>
            <person name="Zhang H."/>
            <person name="Lin R."/>
            <person name="Xie B."/>
        </authorList>
    </citation>
    <scope>NUCLEOTIDE SEQUENCE</scope>
    <source>
        <strain evidence="1">BazhouSP</strain>
    </source>
</reference>
<organism evidence="1 2">
    <name type="scientific">Ditylenchus destructor</name>
    <dbReference type="NCBI Taxonomy" id="166010"/>
    <lineage>
        <taxon>Eukaryota</taxon>
        <taxon>Metazoa</taxon>
        <taxon>Ecdysozoa</taxon>
        <taxon>Nematoda</taxon>
        <taxon>Chromadorea</taxon>
        <taxon>Rhabditida</taxon>
        <taxon>Tylenchina</taxon>
        <taxon>Tylenchomorpha</taxon>
        <taxon>Sphaerularioidea</taxon>
        <taxon>Anguinidae</taxon>
        <taxon>Anguininae</taxon>
        <taxon>Ditylenchus</taxon>
    </lineage>
</organism>
<proteinExistence type="predicted"/>
<gene>
    <name evidence="1" type="ORF">DdX_19976</name>
</gene>
<name>A0AAD4MHZ9_9BILA</name>
<protein>
    <submittedName>
        <fullName evidence="1">Uncharacterized protein</fullName>
    </submittedName>
</protein>